<evidence type="ECO:0000256" key="2">
    <source>
        <dbReference type="ARBA" id="ARBA00008806"/>
    </source>
</evidence>
<dbReference type="PANTHER" id="PTHR37937:SF1">
    <property type="entry name" value="CONJUGATIVE TRANSFER: DNA TRANSPORT"/>
    <property type="match status" value="1"/>
</dbReference>
<dbReference type="InterPro" id="IPR051539">
    <property type="entry name" value="T4SS-coupling_protein"/>
</dbReference>
<protein>
    <submittedName>
        <fullName evidence="8">Type IV secretory system conjugative DNA transfer family protein</fullName>
    </submittedName>
</protein>
<dbReference type="AlphaFoldDB" id="A0AAW7ILG3"/>
<evidence type="ECO:0000256" key="3">
    <source>
        <dbReference type="ARBA" id="ARBA00022475"/>
    </source>
</evidence>
<dbReference type="Pfam" id="PF02534">
    <property type="entry name" value="T4SS-DNA_transf"/>
    <property type="match status" value="1"/>
</dbReference>
<dbReference type="InterPro" id="IPR003688">
    <property type="entry name" value="TraG/VirD4"/>
</dbReference>
<dbReference type="Proteomes" id="UP001234602">
    <property type="component" value="Unassembled WGS sequence"/>
</dbReference>
<evidence type="ECO:0000313" key="8">
    <source>
        <dbReference type="EMBL" id="MDM5451033.1"/>
    </source>
</evidence>
<evidence type="ECO:0000256" key="6">
    <source>
        <dbReference type="ARBA" id="ARBA00023136"/>
    </source>
</evidence>
<comment type="similarity">
    <text evidence="2">Belongs to the VirD4/TraG family.</text>
</comment>
<sequence>MDITKDKFKKTAILGTVTGAGLEYVSAASVQSFEYIKNYQFDKFWDTINYNLGHPIANITNALSTDTYTSIQPFILAGTVFVAGKFLLNQPIKYEDASDYGAYGTARWARKEEIYNPEDITSDINKPGTIHGRYKGQVINQHDESYLNRNILLVGGSGAGKTRSNIITNILKNKEKSQVIVDPKGELYEKTSQIKREQGYEVRLINFKDRDKSDRYNLFDYIRRDSDAFKIADAIVSNAAEGDKVKKDFWNQSQIAVLQALMTYVRHALPKEQQHMGSVMNLANCQYDVIKYLFEQWPREHIVNRSYQTAVSNLSEKTGPDVFQTLMGTLNPWLYDDVCRFTETNDFLFEDLGKKKIIVYAIIPIADNEFKPLITTFFTQLFSELYRLADLNYGELPQPVWLALDEFANIGKLTDFEKRLSTTRSLGIEVTIIIQDTSQLESRYGKDLAKEIISNCDTRILLKANEPETAKYFSRLAGKTTIRITNNSSSKSSKSSSRSESVQYMGRDLITEGEVMGLKRNDQLLFIAGYKPMKVQKAWFNKIKEFKKMMKGKKVSREDYEGSERLDYQIFIPPTVDKINVEIEKAQIAEAMENENKSEEEFFVPFETADGSVVDTETGEILEQMNQPDFSDYDEPPENDPYAFEDSDIPPEPKKEVSVDDLGGSFKF</sequence>
<dbReference type="EMBL" id="JAUCEY010000007">
    <property type="protein sequence ID" value="MDM5451033.1"/>
    <property type="molecule type" value="Genomic_DNA"/>
</dbReference>
<proteinExistence type="inferred from homology"/>
<organism evidence="8 9">
    <name type="scientific">Peribacillus simplex</name>
    <dbReference type="NCBI Taxonomy" id="1478"/>
    <lineage>
        <taxon>Bacteria</taxon>
        <taxon>Bacillati</taxon>
        <taxon>Bacillota</taxon>
        <taxon>Bacilli</taxon>
        <taxon>Bacillales</taxon>
        <taxon>Bacillaceae</taxon>
        <taxon>Peribacillus</taxon>
    </lineage>
</organism>
<keyword evidence="4" id="KW-0812">Transmembrane</keyword>
<evidence type="ECO:0000256" key="7">
    <source>
        <dbReference type="SAM" id="MobiDB-lite"/>
    </source>
</evidence>
<dbReference type="InterPro" id="IPR027417">
    <property type="entry name" value="P-loop_NTPase"/>
</dbReference>
<feature type="region of interest" description="Disordered" evidence="7">
    <location>
        <begin position="618"/>
        <end position="668"/>
    </location>
</feature>
<name>A0AAW7ILG3_9BACI</name>
<evidence type="ECO:0000256" key="5">
    <source>
        <dbReference type="ARBA" id="ARBA00022989"/>
    </source>
</evidence>
<dbReference type="PANTHER" id="PTHR37937">
    <property type="entry name" value="CONJUGATIVE TRANSFER: DNA TRANSPORT"/>
    <property type="match status" value="1"/>
</dbReference>
<dbReference type="SUPFAM" id="SSF52540">
    <property type="entry name" value="P-loop containing nucleoside triphosphate hydrolases"/>
    <property type="match status" value="1"/>
</dbReference>
<dbReference type="CDD" id="cd01127">
    <property type="entry name" value="TrwB_TraG_TraD_VirD4"/>
    <property type="match status" value="1"/>
</dbReference>
<evidence type="ECO:0000256" key="4">
    <source>
        <dbReference type="ARBA" id="ARBA00022692"/>
    </source>
</evidence>
<dbReference type="RefSeq" id="WP_289319200.1">
    <property type="nucleotide sequence ID" value="NZ_JAUCEY010000007.1"/>
</dbReference>
<feature type="compositionally biased region" description="Acidic residues" evidence="7">
    <location>
        <begin position="631"/>
        <end position="649"/>
    </location>
</feature>
<dbReference type="NCBIfam" id="NF045973">
    <property type="entry name" value="conju_CD1115"/>
    <property type="match status" value="1"/>
</dbReference>
<comment type="subcellular location">
    <subcellularLocation>
        <location evidence="1">Cell membrane</location>
        <topology evidence="1">Multi-pass membrane protein</topology>
    </subcellularLocation>
</comment>
<evidence type="ECO:0000313" key="9">
    <source>
        <dbReference type="Proteomes" id="UP001234602"/>
    </source>
</evidence>
<keyword evidence="5" id="KW-1133">Transmembrane helix</keyword>
<keyword evidence="3" id="KW-1003">Cell membrane</keyword>
<keyword evidence="6" id="KW-0472">Membrane</keyword>
<dbReference type="Gene3D" id="3.40.50.300">
    <property type="entry name" value="P-loop containing nucleotide triphosphate hydrolases"/>
    <property type="match status" value="2"/>
</dbReference>
<reference evidence="8" key="1">
    <citation type="submission" date="2023-06" db="EMBL/GenBank/DDBJ databases">
        <title>Comparative genomics of Bacillaceae isolates and their secondary metabolite potential.</title>
        <authorList>
            <person name="Song L."/>
            <person name="Nielsen L.J."/>
            <person name="Mohite O."/>
            <person name="Xu X."/>
            <person name="Weber T."/>
            <person name="Kovacs A.T."/>
        </authorList>
    </citation>
    <scope>NUCLEOTIDE SEQUENCE</scope>
    <source>
        <strain evidence="8">D8_B_37</strain>
    </source>
</reference>
<dbReference type="GO" id="GO:0005886">
    <property type="term" value="C:plasma membrane"/>
    <property type="evidence" value="ECO:0007669"/>
    <property type="project" value="UniProtKB-SubCell"/>
</dbReference>
<accession>A0AAW7ILG3</accession>
<comment type="caution">
    <text evidence="8">The sequence shown here is derived from an EMBL/GenBank/DDBJ whole genome shotgun (WGS) entry which is preliminary data.</text>
</comment>
<evidence type="ECO:0000256" key="1">
    <source>
        <dbReference type="ARBA" id="ARBA00004651"/>
    </source>
</evidence>
<gene>
    <name evidence="8" type="ORF">QUF89_02070</name>
</gene>